<dbReference type="InterPro" id="IPR011333">
    <property type="entry name" value="SKP1/BTB/POZ_sf"/>
</dbReference>
<dbReference type="InterPro" id="IPR000210">
    <property type="entry name" value="BTB/POZ_dom"/>
</dbReference>
<dbReference type="SUPFAM" id="SSF54695">
    <property type="entry name" value="POZ domain"/>
    <property type="match status" value="1"/>
</dbReference>
<dbReference type="InterPro" id="IPR058210">
    <property type="entry name" value="SACS/Nov_dom"/>
</dbReference>
<dbReference type="SMART" id="SM00225">
    <property type="entry name" value="BTB"/>
    <property type="match status" value="1"/>
</dbReference>
<keyword evidence="4" id="KW-1185">Reference proteome</keyword>
<dbReference type="InterPro" id="IPR052972">
    <property type="entry name" value="Sacsin_chaperone_reg"/>
</dbReference>
<dbReference type="OrthoDB" id="1262810at2759"/>
<keyword evidence="1" id="KW-0175">Coiled coil</keyword>
<accession>A0A9N9AFK2</accession>
<sequence>MKGKTFKPGEPYTHRLNKILEEYPDGSQILREILQNSDDSKSRSQTLCPALLSKNDAIFNERDFQSLLNLANSEKRNQYDTIGVMGPHNWYFDGGVRYNFITDNIATDYPNQFAPFINSFGIPHNKKINGTIFRYPLRTFQDANDSEISKNQYNPNKILEIFEKFYENESVNCLLFLNSVESIKFFELKKNESVPKLLYSIEIVNVKQVREKRDLIAIRISSLMKDLDENKLSSDETPRDIQWIIFGWLGDLNAAATHFNDIFKKKIIDYKLIPNVGIAIPLNEPETIGRLFCFLPLPILMPFRASIHGHFAVSLFLVFSYVALDYIFDPFVFVLQKVSTNRRTLWSTTDAEDLAEGTLAKLKVSWNEYLFNVILPQAWAKFLVYLPIEIPDINAKDFYSFWPVIKKSDPGDFFNNLLLNTIKNLKVFCGPPKSCLFGNMSDILPLDESADPIISKIIESIGFPVINVDSKIYNELKKSCHKDCLNICSPHVIRMYLIQNKLKWENLKRDDILSLFEYVLKDKNYAELDGLTMIPLSNGTFGTISRQEKQESQKKHYFGIKSKSKNLDFYIGPDPNNSIGAQEGWDLNIKILVPSVVATMIKDELSGYSVECDEIPLGDSYNWIFKIWSNFKERDYELTEFEAIHLLPTNGGTLRKLKTSRKCFWNSVDKNLDNEVQPLIEKLGIVFVNKKFEKLITYNHSKLSKYVIGLENLTEVLTSLNAVDTFPKNVQIKLKLQEAEIIINYLRNLSPDKPVNNDIKYLPIFSEVGKKELIALEPGKRNWYLLPSEDEKSYGKIITPNTIGFLDISTHNKRFLLEDIIKVNRLTQQEYWTKFVIPYLVNQTSTTLEIVIIKLFERLQLLLSENPNLKSDLGNMAKPIDLFDPDNHYISGLFFDDERLIPTRNFSEKYRDIFLTSLKSLGMKSWLSSSDVVQRLEVFAKRRKDETNINIVHEKSLKLVQYIDKNYDKLLEINQQQQSNKLSTILQTKEWLPTVDFTGKKQFSKADECRSIKDKYLVGLVMPIVEYSFENKSFIKKMQWNYRPHVDIVIAQLKTCYSMETIHENTFKICKEVYSVMADEIYYSSNSKKFREELKDENWIFCNGKFYPSHKVVIQLDKNLGSNTSVIVELHYAYKQYEELFKIMGVRQRIGIPYLIKIINEFNSKMTLSNDELHKVVSIIELIANRVNEQGGSRESLKDLLVPSTDCQLVNLYEIYYDDMKTRLDDGEKNGLKMVHSLISYYVAKTLGIKMLAGKFVDSDYLLGYGEDFEQREQLAVRIKNIISNADDAGAKKICFVFDNRSFNRRNFNMSNNKNVDKQNSLLSDEMDQWQGPALWIYNDSEFTSHDFESIKKLGMGGKRDDKTKIGQYGIGFNCAYHMTDLPSFVSGEHIVFFDPLQKFLPKTGNPPRSPCGTRINFIEKNFRKRFEDQASSYIGIFGCDFKKKFNGTLFRLPLRTKSSKLSRLTINSMDLKHEIFEYIEGNREMLFLRNIEQCSLYQMNKPDNLDLIWEAKIQNMNDIRELRTSHSCETKLYQLEMEIYNNSKFEDISNEINRSARGGVAALLSIGDGKSLEELKVEKVSNIPSLRGKLYSYLSLPMFTSLGVHINGTFCLSSDRKNVVIQADITNETNVKGKKSLVMSRRMAFFKNFFMYIKNRRARNKSKKSEKSSMSPTLTKITDSDGEWNRYVILDVLPPLHSKLFEHVTNQLMSPFNEQVFSQLWPITFSTSNIFREYGLNVLRELYTKKYKVFWSEANGGFLTSLDEAYFVASDDSTIADFLISRGVNLEIVKISEDKLDHINEMTEKMQFQSIKSITPKLVCSLLQDNPKILNVESERLHDIAFEFLEFITQDDYKQLNGLRLVPLCDKSLGTFGSQTYYIAEQELRKLFPNALSEFVADLPLELQEIFKDTDFCNELQIKSLDADSIIDLLKFVLKCDKEIYWNPSGKHYPNKYWIDKILLIFEDPDAVYELSKLSRFPIMPTCIPSHRRLPDNCNEIIKQCILQPTAMNMIKSLEMAIKKSSRSLQQLFDEKLDQDEIKKFRSFIKNEFIISENKSIKFVKTLPIWLTQSRSACISEKTNIFLIEPDSDESNSDFITLRSLGAKYIEPVEYVKEHLDPQTVTLDQQYIDFLKAILSLEKADIESYLSPLKITPNYHFTTLVRVDTLYNIDEPLFRRIFWNTDKLLHTALQGNAKLKLDAKFLMEYLYEHLESLNFTDDQWQELISIKFVPVDTDLESPLKETAFATTGFESINSICSQEYKLICWTQCPLFSKSIDPPNTFRIKFPESCRPTMNWVAGKNLVLDAQEDIRAGLLKVHDNLKEFKLLLKAAGAKEIKNIEFNVETQDYSQKEKLINELLDSFEEQDDTMHHDVVFQIHYESGIEKIKANRYVLSAASKHFKALFCGRMKESAKYQKVTIDIYDIEPLAFRVLIRWLHGQTLEEAIKAVIKDSNRVGDKTTLSMLQEHTLGDMPKRLPFYKKLYVFIKILRTKNKLKKSKASMLKSFSVHQTLDLKLCSAAFLVDLLKASDKYQADPLKSQVEVMIMTGSYVNINNAIEMNEWAKLLHATQLNNYCDQYIKENKSLLIEKKEDEIANAENEEDKRDQEDMLIAVFNS</sequence>
<dbReference type="EMBL" id="CAJVPY010001596">
    <property type="protein sequence ID" value="CAG8528665.1"/>
    <property type="molecule type" value="Genomic_DNA"/>
</dbReference>
<comment type="caution">
    <text evidence="3">The sequence shown here is derived from an EMBL/GenBank/DDBJ whole genome shotgun (WGS) entry which is preliminary data.</text>
</comment>
<gene>
    <name evidence="3" type="ORF">DERYTH_LOCUS4234</name>
</gene>
<dbReference type="PANTHER" id="PTHR15600">
    <property type="entry name" value="SACSIN"/>
    <property type="match status" value="1"/>
</dbReference>
<evidence type="ECO:0000313" key="4">
    <source>
        <dbReference type="Proteomes" id="UP000789405"/>
    </source>
</evidence>
<proteinExistence type="predicted"/>
<dbReference type="PANTHER" id="PTHR15600:SF42">
    <property type="entry name" value="SACSIN"/>
    <property type="match status" value="1"/>
</dbReference>
<dbReference type="SUPFAM" id="SSF55874">
    <property type="entry name" value="ATPase domain of HSP90 chaperone/DNA topoisomerase II/histidine kinase"/>
    <property type="match status" value="1"/>
</dbReference>
<dbReference type="InterPro" id="IPR036890">
    <property type="entry name" value="HATPase_C_sf"/>
</dbReference>
<protein>
    <submittedName>
        <fullName evidence="3">22758_t:CDS:1</fullName>
    </submittedName>
</protein>
<organism evidence="3 4">
    <name type="scientific">Dentiscutata erythropus</name>
    <dbReference type="NCBI Taxonomy" id="1348616"/>
    <lineage>
        <taxon>Eukaryota</taxon>
        <taxon>Fungi</taxon>
        <taxon>Fungi incertae sedis</taxon>
        <taxon>Mucoromycota</taxon>
        <taxon>Glomeromycotina</taxon>
        <taxon>Glomeromycetes</taxon>
        <taxon>Diversisporales</taxon>
        <taxon>Gigasporaceae</taxon>
        <taxon>Dentiscutata</taxon>
    </lineage>
</organism>
<dbReference type="PROSITE" id="PS50097">
    <property type="entry name" value="BTB"/>
    <property type="match status" value="1"/>
</dbReference>
<dbReference type="Gene3D" id="3.30.710.10">
    <property type="entry name" value="Potassium Channel Kv1.1, Chain A"/>
    <property type="match status" value="1"/>
</dbReference>
<evidence type="ECO:0000256" key="1">
    <source>
        <dbReference type="SAM" id="Coils"/>
    </source>
</evidence>
<feature type="domain" description="BTB" evidence="2">
    <location>
        <begin position="2371"/>
        <end position="2445"/>
    </location>
</feature>
<reference evidence="3" key="1">
    <citation type="submission" date="2021-06" db="EMBL/GenBank/DDBJ databases">
        <authorList>
            <person name="Kallberg Y."/>
            <person name="Tangrot J."/>
            <person name="Rosling A."/>
        </authorList>
    </citation>
    <scope>NUCLEOTIDE SEQUENCE</scope>
    <source>
        <strain evidence="3">MA453B</strain>
    </source>
</reference>
<feature type="coiled-coil region" evidence="1">
    <location>
        <begin position="2580"/>
        <end position="2607"/>
    </location>
</feature>
<dbReference type="GO" id="GO:0030544">
    <property type="term" value="F:Hsp70 protein binding"/>
    <property type="evidence" value="ECO:0007669"/>
    <property type="project" value="TreeGrafter"/>
</dbReference>
<name>A0A9N9AFK2_9GLOM</name>
<dbReference type="Pfam" id="PF00651">
    <property type="entry name" value="BTB"/>
    <property type="match status" value="1"/>
</dbReference>
<dbReference type="Pfam" id="PF25794">
    <property type="entry name" value="SACS"/>
    <property type="match status" value="2"/>
</dbReference>
<dbReference type="Proteomes" id="UP000789405">
    <property type="component" value="Unassembled WGS sequence"/>
</dbReference>
<evidence type="ECO:0000313" key="3">
    <source>
        <dbReference type="EMBL" id="CAG8528665.1"/>
    </source>
</evidence>
<dbReference type="CDD" id="cd18186">
    <property type="entry name" value="BTB_POZ_ZBTB_KLHL-like"/>
    <property type="match status" value="1"/>
</dbReference>
<evidence type="ECO:0000259" key="2">
    <source>
        <dbReference type="PROSITE" id="PS50097"/>
    </source>
</evidence>